<proteinExistence type="predicted"/>
<gene>
    <name evidence="2" type="ORF">O2N63_06005</name>
</gene>
<name>A0ABT4VZE8_9RHOB</name>
<protein>
    <submittedName>
        <fullName evidence="2">DUF2937 family protein</fullName>
    </submittedName>
</protein>
<evidence type="ECO:0000256" key="1">
    <source>
        <dbReference type="SAM" id="Phobius"/>
    </source>
</evidence>
<organism evidence="2 3">
    <name type="scientific">Aliiroseovarius salicola</name>
    <dbReference type="NCBI Taxonomy" id="3009082"/>
    <lineage>
        <taxon>Bacteria</taxon>
        <taxon>Pseudomonadati</taxon>
        <taxon>Pseudomonadota</taxon>
        <taxon>Alphaproteobacteria</taxon>
        <taxon>Rhodobacterales</taxon>
        <taxon>Paracoccaceae</taxon>
        <taxon>Aliiroseovarius</taxon>
    </lineage>
</organism>
<evidence type="ECO:0000313" key="2">
    <source>
        <dbReference type="EMBL" id="MDA5093641.1"/>
    </source>
</evidence>
<feature type="transmembrane region" description="Helical" evidence="1">
    <location>
        <begin position="135"/>
        <end position="157"/>
    </location>
</feature>
<reference evidence="2 3" key="1">
    <citation type="submission" date="2023-01" db="EMBL/GenBank/DDBJ databases">
        <authorList>
            <person name="Yoon J.-W."/>
        </authorList>
    </citation>
    <scope>NUCLEOTIDE SEQUENCE [LARGE SCALE GENOMIC DNA]</scope>
    <source>
        <strain evidence="2 3">KMU-50</strain>
    </source>
</reference>
<keyword evidence="1" id="KW-1133">Transmembrane helix</keyword>
<comment type="caution">
    <text evidence="2">The sequence shown here is derived from an EMBL/GenBank/DDBJ whole genome shotgun (WGS) entry which is preliminary data.</text>
</comment>
<evidence type="ECO:0000313" key="3">
    <source>
        <dbReference type="Proteomes" id="UP001528040"/>
    </source>
</evidence>
<dbReference type="RefSeq" id="WP_271053323.1">
    <property type="nucleotide sequence ID" value="NZ_JAQIIO010000002.1"/>
</dbReference>
<sequence>MIRALTMVAGLTGAVGMSQFPEFSQQYLQRLSGARAELMVIAKGFDFTAQTAGYTRDEALAAMGGSEFQNGLRDQMAGNLTRYDRLDAAYASLKQSDPLMRLTKLWHFRDTDLVQDTWEEFRPALPVTADGLICAAIGFVGGWSLVSFLLGLILMPFRRFA</sequence>
<dbReference type="Proteomes" id="UP001528040">
    <property type="component" value="Unassembled WGS sequence"/>
</dbReference>
<keyword evidence="1" id="KW-0812">Transmembrane</keyword>
<dbReference type="InterPro" id="IPR022584">
    <property type="entry name" value="DUF2937"/>
</dbReference>
<keyword evidence="1" id="KW-0472">Membrane</keyword>
<dbReference type="EMBL" id="JAQIIO010000002">
    <property type="protein sequence ID" value="MDA5093641.1"/>
    <property type="molecule type" value="Genomic_DNA"/>
</dbReference>
<keyword evidence="3" id="KW-1185">Reference proteome</keyword>
<dbReference type="Pfam" id="PF11157">
    <property type="entry name" value="DUF2937"/>
    <property type="match status" value="1"/>
</dbReference>
<accession>A0ABT4VZE8</accession>